<feature type="region of interest" description="Disordered" evidence="1">
    <location>
        <begin position="1"/>
        <end position="71"/>
    </location>
</feature>
<keyword evidence="5" id="KW-1185">Reference proteome</keyword>
<feature type="transmembrane region" description="Helical" evidence="2">
    <location>
        <begin position="85"/>
        <end position="104"/>
    </location>
</feature>
<dbReference type="Proteomes" id="UP001240171">
    <property type="component" value="Unassembled WGS sequence"/>
</dbReference>
<dbReference type="PANTHER" id="PTHR30032">
    <property type="entry name" value="N-ACETYLMURAMOYL-L-ALANINE AMIDASE-RELATED"/>
    <property type="match status" value="1"/>
</dbReference>
<evidence type="ECO:0000313" key="4">
    <source>
        <dbReference type="EMBL" id="MDO7906530.1"/>
    </source>
</evidence>
<dbReference type="InterPro" id="IPR051922">
    <property type="entry name" value="Bact_Sporulation_Assoc"/>
</dbReference>
<dbReference type="Pfam" id="PF08486">
    <property type="entry name" value="SpoIID"/>
    <property type="match status" value="1"/>
</dbReference>
<evidence type="ECO:0000259" key="3">
    <source>
        <dbReference type="Pfam" id="PF08486"/>
    </source>
</evidence>
<dbReference type="InterPro" id="IPR013486">
    <property type="entry name" value="SpoIID/LytB"/>
</dbReference>
<dbReference type="InterPro" id="IPR013693">
    <property type="entry name" value="SpoIID/LytB_N"/>
</dbReference>
<name>A0ABT9CB90_9BACL</name>
<evidence type="ECO:0000313" key="5">
    <source>
        <dbReference type="Proteomes" id="UP001240171"/>
    </source>
</evidence>
<proteinExistence type="predicted"/>
<dbReference type="InterPro" id="IPR014225">
    <property type="entry name" value="Spore_II_D_firmicutes"/>
</dbReference>
<dbReference type="EMBL" id="JAUQTB010000003">
    <property type="protein sequence ID" value="MDO7906530.1"/>
    <property type="molecule type" value="Genomic_DNA"/>
</dbReference>
<sequence length="424" mass="45647">MKDPRTSITIPLYPPGPAAQANHPRPAAPVPAAPEPGPRPAPRPPAGEAPPPPGPQRPSAAGAQVRPRTGWGRTRFGRRLRWQPVAAWAGCALLALAIPALLAWPGQQVLPVPVPVKPQTTKAVPALPAASTAAEPQVRVYVSAARTVETLPLEQYIVGVVAAEMPAEFEPEALKAQAVAARTFIMRRLAAHDTSGVPDGQAADVTDTVQHQAYLSRDRLERDWLQAGKSAQLDKIRTAVQATANIIMTYQGKPITASFFSTSNGYTENSEDVWKGNVPYLRSVASPWDAKIAPGYKEQVTFHTDEMREKLGLPPASRAASTGSGSEEEMKVLSMTQGHRIKEIEVDGKTFTGPEIRQKLGLRSSNFIWSVQGQEITITTFGYGHGVGMSQWGANGMAQEGYTATQILQHYYTGISFSKATDLL</sequence>
<keyword evidence="2" id="KW-0812">Transmembrane</keyword>
<comment type="caution">
    <text evidence="4">The sequence shown here is derived from an EMBL/GenBank/DDBJ whole genome shotgun (WGS) entry which is preliminary data.</text>
</comment>
<dbReference type="PANTHER" id="PTHR30032:SF4">
    <property type="entry name" value="AMIDASE ENHANCER"/>
    <property type="match status" value="1"/>
</dbReference>
<organism evidence="4 5">
    <name type="scientific">Paenibacillus lacisoli</name>
    <dbReference type="NCBI Taxonomy" id="3064525"/>
    <lineage>
        <taxon>Bacteria</taxon>
        <taxon>Bacillati</taxon>
        <taxon>Bacillota</taxon>
        <taxon>Bacilli</taxon>
        <taxon>Bacillales</taxon>
        <taxon>Paenibacillaceae</taxon>
        <taxon>Paenibacillus</taxon>
    </lineage>
</organism>
<reference evidence="4 5" key="1">
    <citation type="submission" date="2023-07" db="EMBL/GenBank/DDBJ databases">
        <title>Paenibacillus sp. JX-17 nov. isolated from soil.</title>
        <authorList>
            <person name="Wan Y."/>
            <person name="Liu B."/>
        </authorList>
    </citation>
    <scope>NUCLEOTIDE SEQUENCE [LARGE SCALE GENOMIC DNA]</scope>
    <source>
        <strain evidence="4 5">JX-17</strain>
    </source>
</reference>
<evidence type="ECO:0000256" key="2">
    <source>
        <dbReference type="SAM" id="Phobius"/>
    </source>
</evidence>
<gene>
    <name evidence="4" type="primary">spoIID</name>
    <name evidence="4" type="ORF">Q5741_08870</name>
</gene>
<keyword evidence="2" id="KW-0472">Membrane</keyword>
<feature type="compositionally biased region" description="Low complexity" evidence="1">
    <location>
        <begin position="57"/>
        <end position="71"/>
    </location>
</feature>
<keyword evidence="2" id="KW-1133">Transmembrane helix</keyword>
<dbReference type="NCBIfam" id="TIGR02669">
    <property type="entry name" value="SpoIID_LytB"/>
    <property type="match status" value="1"/>
</dbReference>
<feature type="compositionally biased region" description="Pro residues" evidence="1">
    <location>
        <begin position="26"/>
        <end position="56"/>
    </location>
</feature>
<evidence type="ECO:0000256" key="1">
    <source>
        <dbReference type="SAM" id="MobiDB-lite"/>
    </source>
</evidence>
<protein>
    <submittedName>
        <fullName evidence="4">Stage II sporulation protein D</fullName>
    </submittedName>
</protein>
<feature type="domain" description="Sporulation stage II protein D amidase enhancer LytB N-terminal" evidence="3">
    <location>
        <begin position="144"/>
        <end position="250"/>
    </location>
</feature>
<dbReference type="NCBIfam" id="TIGR02870">
    <property type="entry name" value="spore_II_D"/>
    <property type="match status" value="1"/>
</dbReference>
<accession>A0ABT9CB90</accession>
<dbReference type="RefSeq" id="WP_305023712.1">
    <property type="nucleotide sequence ID" value="NZ_JAUQTB010000003.1"/>
</dbReference>